<reference evidence="2 3" key="1">
    <citation type="submission" date="2022-10" db="EMBL/GenBank/DDBJ databases">
        <title>Defluviimonas sp. nov., isolated from ocean surface water.</title>
        <authorList>
            <person name="He W."/>
            <person name="Wang L."/>
            <person name="Zhang D.-F."/>
        </authorList>
    </citation>
    <scope>NUCLEOTIDE SEQUENCE [LARGE SCALE GENOMIC DNA]</scope>
    <source>
        <strain evidence="2 3">WL0075</strain>
    </source>
</reference>
<accession>A0ABT2YZ23</accession>
<evidence type="ECO:0000313" key="2">
    <source>
        <dbReference type="EMBL" id="MCV2864109.1"/>
    </source>
</evidence>
<protein>
    <submittedName>
        <fullName evidence="2">Uncharacterized protein</fullName>
    </submittedName>
</protein>
<gene>
    <name evidence="2" type="ORF">OE647_05055</name>
</gene>
<proteinExistence type="predicted"/>
<dbReference type="Proteomes" id="UP001652503">
    <property type="component" value="Unassembled WGS sequence"/>
</dbReference>
<organism evidence="2 3">
    <name type="scientific">Albidovulum sediminicola</name>
    <dbReference type="NCBI Taxonomy" id="2984331"/>
    <lineage>
        <taxon>Bacteria</taxon>
        <taxon>Pseudomonadati</taxon>
        <taxon>Pseudomonadota</taxon>
        <taxon>Alphaproteobacteria</taxon>
        <taxon>Rhodobacterales</taxon>
        <taxon>Paracoccaceae</taxon>
        <taxon>Albidovulum</taxon>
    </lineage>
</organism>
<feature type="coiled-coil region" evidence="1">
    <location>
        <begin position="91"/>
        <end position="118"/>
    </location>
</feature>
<keyword evidence="1" id="KW-0175">Coiled coil</keyword>
<evidence type="ECO:0000256" key="1">
    <source>
        <dbReference type="SAM" id="Coils"/>
    </source>
</evidence>
<evidence type="ECO:0000313" key="3">
    <source>
        <dbReference type="Proteomes" id="UP001652503"/>
    </source>
</evidence>
<sequence>MFAVTSSTLKAGLWEGAIETDSDAEPALEVCLGARVLGGLSLEPTGRGRWMARLPIPADCISDGVQTFVIRARGDGLPVAQFTIIAGQPADEDLRAELALLRAELDMLKQTVRRHLAAQRA</sequence>
<dbReference type="EMBL" id="JAOWLA010000003">
    <property type="protein sequence ID" value="MCV2864109.1"/>
    <property type="molecule type" value="Genomic_DNA"/>
</dbReference>
<name>A0ABT2YZ23_9RHOB</name>
<dbReference type="RefSeq" id="WP_263720580.1">
    <property type="nucleotide sequence ID" value="NZ_JAOWLA010000003.1"/>
</dbReference>
<comment type="caution">
    <text evidence="2">The sequence shown here is derived from an EMBL/GenBank/DDBJ whole genome shotgun (WGS) entry which is preliminary data.</text>
</comment>
<keyword evidence="3" id="KW-1185">Reference proteome</keyword>